<dbReference type="Proteomes" id="UP000237144">
    <property type="component" value="Unassembled WGS sequence"/>
</dbReference>
<dbReference type="STRING" id="741276.A0A2S5BDG8"/>
<protein>
    <submittedName>
        <fullName evidence="2">Uncharacterized protein</fullName>
    </submittedName>
</protein>
<reference evidence="2 3" key="1">
    <citation type="journal article" date="2018" name="Front. Microbiol.">
        <title>Prospects for Fungal Bioremediation of Acidic Radioactive Waste Sites: Characterization and Genome Sequence of Rhodotorula taiwanensis MD1149.</title>
        <authorList>
            <person name="Tkavc R."/>
            <person name="Matrosova V.Y."/>
            <person name="Grichenko O.E."/>
            <person name="Gostincar C."/>
            <person name="Volpe R.P."/>
            <person name="Klimenkova P."/>
            <person name="Gaidamakova E.K."/>
            <person name="Zhou C.E."/>
            <person name="Stewart B.J."/>
            <person name="Lyman M.G."/>
            <person name="Malfatti S.A."/>
            <person name="Rubinfeld B."/>
            <person name="Courtot M."/>
            <person name="Singh J."/>
            <person name="Dalgard C.L."/>
            <person name="Hamilton T."/>
            <person name="Frey K.G."/>
            <person name="Gunde-Cimerman N."/>
            <person name="Dugan L."/>
            <person name="Daly M.J."/>
        </authorList>
    </citation>
    <scope>NUCLEOTIDE SEQUENCE [LARGE SCALE GENOMIC DNA]</scope>
    <source>
        <strain evidence="2 3">MD1149</strain>
    </source>
</reference>
<proteinExistence type="inferred from homology"/>
<comment type="similarity">
    <text evidence="1">Belongs to the TTI2 family.</text>
</comment>
<comment type="caution">
    <text evidence="2">The sequence shown here is derived from an EMBL/GenBank/DDBJ whole genome shotgun (WGS) entry which is preliminary data.</text>
</comment>
<evidence type="ECO:0000313" key="2">
    <source>
        <dbReference type="EMBL" id="POY74826.1"/>
    </source>
</evidence>
<gene>
    <name evidence="2" type="ORF">BMF94_2099</name>
</gene>
<dbReference type="GO" id="GO:0005634">
    <property type="term" value="C:nucleus"/>
    <property type="evidence" value="ECO:0007669"/>
    <property type="project" value="TreeGrafter"/>
</dbReference>
<name>A0A2S5BDG8_9BASI</name>
<accession>A0A2S5BDG8</accession>
<evidence type="ECO:0000313" key="3">
    <source>
        <dbReference type="Proteomes" id="UP000237144"/>
    </source>
</evidence>
<dbReference type="PANTHER" id="PTHR32226">
    <property type="entry name" value="TELO2-INTERACTING PROTEIN 2"/>
    <property type="match status" value="1"/>
</dbReference>
<keyword evidence="3" id="KW-1185">Reference proteome</keyword>
<dbReference type="GO" id="GO:0110078">
    <property type="term" value="C:TTT Hsp90 cochaperone complex"/>
    <property type="evidence" value="ECO:0007669"/>
    <property type="project" value="InterPro"/>
</dbReference>
<dbReference type="GO" id="GO:0005829">
    <property type="term" value="C:cytosol"/>
    <property type="evidence" value="ECO:0007669"/>
    <property type="project" value="TreeGrafter"/>
</dbReference>
<dbReference type="InterPro" id="IPR018870">
    <property type="entry name" value="Tti2"/>
</dbReference>
<dbReference type="PANTHER" id="PTHR32226:SF2">
    <property type="entry name" value="TELO2-INTERACTING PROTEIN 2"/>
    <property type="match status" value="1"/>
</dbReference>
<organism evidence="2 3">
    <name type="scientific">Rhodotorula taiwanensis</name>
    <dbReference type="NCBI Taxonomy" id="741276"/>
    <lineage>
        <taxon>Eukaryota</taxon>
        <taxon>Fungi</taxon>
        <taxon>Dikarya</taxon>
        <taxon>Basidiomycota</taxon>
        <taxon>Pucciniomycotina</taxon>
        <taxon>Microbotryomycetes</taxon>
        <taxon>Sporidiobolales</taxon>
        <taxon>Sporidiobolaceae</taxon>
        <taxon>Rhodotorula</taxon>
    </lineage>
</organism>
<dbReference type="EMBL" id="PJQD01000021">
    <property type="protein sequence ID" value="POY74826.1"/>
    <property type="molecule type" value="Genomic_DNA"/>
</dbReference>
<dbReference type="AlphaFoldDB" id="A0A2S5BDG8"/>
<dbReference type="OrthoDB" id="6417021at2759"/>
<evidence type="ECO:0000256" key="1">
    <source>
        <dbReference type="ARBA" id="ARBA00034736"/>
    </source>
</evidence>
<sequence>MEALLREVNALLVDFPGEQASLACVLERVKTSTRESTSSAPTLPERVLTEQALRRLAELATPPAELFYDDPDLDEPDLPPPQARSDFLKRVPPMTELAEELLRYSSNAEESPNREELALRATLVVAFGRHTPDSGLGVPGSTAEIAPLLASLSDVLPSSRLPLVRYLLTTSLPPYFKPHPELNPSTGRVLSRPLGGDRGLNAWFDSSEQDPSSWRRQVGLAAVVNRVVEALEPSEVEDLWPYLLPPLLAYLDDFESANKIRGTAILDTLLRRVDASLLRRTGVGKVFEKSLESCFSALSDPNTPRLLAAAHPVALRLAELQYPPMRASDPVSVDKARFDALCKLFASSVIYAWESKGQHAAIETVTARAMPPLLDAMGAASIRYLQVIVPHLTELLVTTATLGGLEGDGTWTLETATMMLEASRALLAVVRNGRMRMARWEGKIGVAVAKCWLGQKGSRASLALRESSAAGRTVLVELDGALRDVLTALDGATTTPISTRLAPLPNFAELLPLRAAEAAV</sequence>
<dbReference type="Pfam" id="PF10521">
    <property type="entry name" value="Tti2"/>
    <property type="match status" value="1"/>
</dbReference>